<evidence type="ECO:0000313" key="6">
    <source>
        <dbReference type="Proteomes" id="UP000244066"/>
    </source>
</evidence>
<keyword evidence="1" id="KW-0805">Transcription regulation</keyword>
<keyword evidence="2" id="KW-0238">DNA-binding</keyword>
<dbReference type="InterPro" id="IPR036388">
    <property type="entry name" value="WH-like_DNA-bd_sf"/>
</dbReference>
<dbReference type="InterPro" id="IPR036390">
    <property type="entry name" value="WH_DNA-bd_sf"/>
</dbReference>
<dbReference type="Proteomes" id="UP000244066">
    <property type="component" value="Unassembled WGS sequence"/>
</dbReference>
<dbReference type="InterPro" id="IPR019885">
    <property type="entry name" value="Tscrpt_reg_HTH_AsnC-type_CS"/>
</dbReference>
<evidence type="ECO:0000259" key="4">
    <source>
        <dbReference type="PROSITE" id="PS50956"/>
    </source>
</evidence>
<dbReference type="InterPro" id="IPR011008">
    <property type="entry name" value="Dimeric_a/b-barrel"/>
</dbReference>
<dbReference type="PANTHER" id="PTHR30154">
    <property type="entry name" value="LEUCINE-RESPONSIVE REGULATORY PROTEIN"/>
    <property type="match status" value="1"/>
</dbReference>
<dbReference type="EMBL" id="NDWU01000003">
    <property type="protein sequence ID" value="PUA34151.1"/>
    <property type="molecule type" value="Genomic_DNA"/>
</dbReference>
<dbReference type="CDD" id="cd00090">
    <property type="entry name" value="HTH_ARSR"/>
    <property type="match status" value="1"/>
</dbReference>
<dbReference type="PROSITE" id="PS50956">
    <property type="entry name" value="HTH_ASNC_2"/>
    <property type="match status" value="1"/>
</dbReference>
<protein>
    <submittedName>
        <fullName evidence="5">Transcriptional regulator</fullName>
    </submittedName>
</protein>
<dbReference type="GO" id="GO:0005829">
    <property type="term" value="C:cytosol"/>
    <property type="evidence" value="ECO:0007669"/>
    <property type="project" value="TreeGrafter"/>
</dbReference>
<dbReference type="InterPro" id="IPR019887">
    <property type="entry name" value="Tscrpt_reg_AsnC/Lrp_C"/>
</dbReference>
<dbReference type="Gene3D" id="3.30.70.920">
    <property type="match status" value="1"/>
</dbReference>
<evidence type="ECO:0000256" key="1">
    <source>
        <dbReference type="ARBA" id="ARBA00023015"/>
    </source>
</evidence>
<gene>
    <name evidence="5" type="ORF">B9J98_01885</name>
</gene>
<organism evidence="5 6">
    <name type="scientific">Candidatus Terraquivivens tikiterensis</name>
    <dbReference type="NCBI Taxonomy" id="1980982"/>
    <lineage>
        <taxon>Archaea</taxon>
        <taxon>Nitrososphaerota</taxon>
        <taxon>Candidatus Wolframiiraptoraceae</taxon>
        <taxon>Candidatus Terraquivivens</taxon>
    </lineage>
</organism>
<dbReference type="GO" id="GO:0043565">
    <property type="term" value="F:sequence-specific DNA binding"/>
    <property type="evidence" value="ECO:0007669"/>
    <property type="project" value="InterPro"/>
</dbReference>
<dbReference type="SUPFAM" id="SSF46785">
    <property type="entry name" value="Winged helix' DNA-binding domain"/>
    <property type="match status" value="1"/>
</dbReference>
<dbReference type="Pfam" id="PF13404">
    <property type="entry name" value="HTH_AsnC-type"/>
    <property type="match status" value="1"/>
</dbReference>
<dbReference type="InterPro" id="IPR019888">
    <property type="entry name" value="Tscrpt_reg_AsnC-like"/>
</dbReference>
<feature type="domain" description="HTH asnC-type" evidence="4">
    <location>
        <begin position="7"/>
        <end position="63"/>
    </location>
</feature>
<dbReference type="SMART" id="SM00344">
    <property type="entry name" value="HTH_ASNC"/>
    <property type="match status" value="1"/>
</dbReference>
<dbReference type="GO" id="GO:0043200">
    <property type="term" value="P:response to amino acid"/>
    <property type="evidence" value="ECO:0007669"/>
    <property type="project" value="TreeGrafter"/>
</dbReference>
<evidence type="ECO:0000256" key="3">
    <source>
        <dbReference type="ARBA" id="ARBA00023163"/>
    </source>
</evidence>
<dbReference type="Pfam" id="PF01037">
    <property type="entry name" value="AsnC_trans_reg"/>
    <property type="match status" value="1"/>
</dbReference>
<sequence length="140" mass="16030">MVRISNLELLKILREDARKPFLEIAKLLGVSETAVRKRVRKLEESGIIRKYTVEVDPKKIGFNINVLIGIDTVPERFISALERLKDMEEVVSLYSSSGDHMILAECWFRSSKELSDFVRKLESIDGVIRVCPAIILEKVK</sequence>
<reference evidence="5 6" key="1">
    <citation type="submission" date="2017-04" db="EMBL/GenBank/DDBJ databases">
        <title>Draft Aigarchaeota genome from a New Zealand hot spring.</title>
        <authorList>
            <person name="Reysenbach A.-L."/>
            <person name="Donaho J.A."/>
            <person name="Gerhart J."/>
            <person name="Kelley J.F."/>
            <person name="Kouba K."/>
            <person name="Podar M."/>
            <person name="Stott M."/>
        </authorList>
    </citation>
    <scope>NUCLEOTIDE SEQUENCE [LARGE SCALE GENOMIC DNA]</scope>
    <source>
        <strain evidence="5">NZ13_MG1</strain>
    </source>
</reference>
<evidence type="ECO:0000313" key="5">
    <source>
        <dbReference type="EMBL" id="PUA34151.1"/>
    </source>
</evidence>
<dbReference type="PRINTS" id="PR00033">
    <property type="entry name" value="HTHASNC"/>
</dbReference>
<name>A0A2R7Y9D1_9ARCH</name>
<dbReference type="Gene3D" id="1.10.10.10">
    <property type="entry name" value="Winged helix-like DNA-binding domain superfamily/Winged helix DNA-binding domain"/>
    <property type="match status" value="1"/>
</dbReference>
<dbReference type="AlphaFoldDB" id="A0A2R7Y9D1"/>
<comment type="caution">
    <text evidence="5">The sequence shown here is derived from an EMBL/GenBank/DDBJ whole genome shotgun (WGS) entry which is preliminary data.</text>
</comment>
<dbReference type="SUPFAM" id="SSF54909">
    <property type="entry name" value="Dimeric alpha+beta barrel"/>
    <property type="match status" value="1"/>
</dbReference>
<evidence type="ECO:0000256" key="2">
    <source>
        <dbReference type="ARBA" id="ARBA00023125"/>
    </source>
</evidence>
<keyword evidence="3" id="KW-0804">Transcription</keyword>
<proteinExistence type="predicted"/>
<dbReference type="InterPro" id="IPR000485">
    <property type="entry name" value="AsnC-type_HTH_dom"/>
</dbReference>
<dbReference type="InterPro" id="IPR011991">
    <property type="entry name" value="ArsR-like_HTH"/>
</dbReference>
<accession>A0A2R7Y9D1</accession>
<dbReference type="PROSITE" id="PS00519">
    <property type="entry name" value="HTH_ASNC_1"/>
    <property type="match status" value="1"/>
</dbReference>
<dbReference type="PANTHER" id="PTHR30154:SF34">
    <property type="entry name" value="TRANSCRIPTIONAL REGULATOR AZLB"/>
    <property type="match status" value="1"/>
</dbReference>